<dbReference type="GO" id="GO:0005819">
    <property type="term" value="C:spindle"/>
    <property type="evidence" value="ECO:0007669"/>
    <property type="project" value="TreeGrafter"/>
</dbReference>
<protein>
    <submittedName>
        <fullName evidence="5">Serine/threonine-protein phosphatase 2A regulatory subunit B'' subunit gamma</fullName>
    </submittedName>
</protein>
<dbReference type="InterPro" id="IPR039865">
    <property type="entry name" value="PPP2R3C"/>
</dbReference>
<dbReference type="SUPFAM" id="SSF47473">
    <property type="entry name" value="EF-hand"/>
    <property type="match status" value="1"/>
</dbReference>
<dbReference type="GO" id="GO:0000226">
    <property type="term" value="P:microtubule cytoskeleton organization"/>
    <property type="evidence" value="ECO:0007669"/>
    <property type="project" value="TreeGrafter"/>
</dbReference>
<keyword evidence="2" id="KW-0963">Cytoplasm</keyword>
<evidence type="ECO:0000256" key="2">
    <source>
        <dbReference type="ARBA" id="ARBA00022490"/>
    </source>
</evidence>
<dbReference type="InterPro" id="IPR018247">
    <property type="entry name" value="EF_Hand_1_Ca_BS"/>
</dbReference>
<evidence type="ECO:0000256" key="1">
    <source>
        <dbReference type="ARBA" id="ARBA00004496"/>
    </source>
</evidence>
<accession>A0AAD5QVB8</accession>
<keyword evidence="3" id="KW-0106">Calcium</keyword>
<name>A0AAD5QVB8_PARTN</name>
<dbReference type="PANTHER" id="PTHR12085:SF3">
    <property type="entry name" value="SERINE_THREONINE-PROTEIN PHOSPHATASE 2A REGULATORY SUBUNIT B'' SUBUNIT GAMMA"/>
    <property type="match status" value="1"/>
</dbReference>
<dbReference type="Proteomes" id="UP001196413">
    <property type="component" value="Unassembled WGS sequence"/>
</dbReference>
<comment type="subcellular location">
    <subcellularLocation>
        <location evidence="1">Cytoplasm</location>
    </subcellularLocation>
</comment>
<evidence type="ECO:0000313" key="5">
    <source>
        <dbReference type="EMBL" id="KAJ1362919.1"/>
    </source>
</evidence>
<dbReference type="InterPro" id="IPR002048">
    <property type="entry name" value="EF_hand_dom"/>
</dbReference>
<dbReference type="PROSITE" id="PS50222">
    <property type="entry name" value="EF_HAND_2"/>
    <property type="match status" value="1"/>
</dbReference>
<dbReference type="GO" id="GO:0005509">
    <property type="term" value="F:calcium ion binding"/>
    <property type="evidence" value="ECO:0007669"/>
    <property type="project" value="InterPro"/>
</dbReference>
<dbReference type="GO" id="GO:0005813">
    <property type="term" value="C:centrosome"/>
    <property type="evidence" value="ECO:0007669"/>
    <property type="project" value="TreeGrafter"/>
</dbReference>
<comment type="caution">
    <text evidence="5">The sequence shown here is derived from an EMBL/GenBank/DDBJ whole genome shotgun (WGS) entry which is preliminary data.</text>
</comment>
<keyword evidence="6" id="KW-1185">Reference proteome</keyword>
<evidence type="ECO:0000259" key="4">
    <source>
        <dbReference type="PROSITE" id="PS50222"/>
    </source>
</evidence>
<sequence>MTASPTPRLSVVADELKTLSTSFPEGSNAIRLKNVLREEIRDSTKCLPSTSAKGSVDICDKVYEAAKQRVIIEEFQQLITEQQILRILSQSPQAIRECYNSAVINKLMIHSNIQYGCVSSQLLIDFLRTYSRRSRQHILVQSVTKSTEFITSNEFVDFVMAEISNKITWEDGMKDYPFYHAVFIERCVFFHLDPQRTGKVSIQDLTYTKVMDDLFEILSEEKRCHDNQGISLTSWCSLNNFWRVLHQFRHCDKSWSGMVSLEECRSIRDGAFTPLFLERVFATQTLYGERECQEMDFRGFLELDIAFRTRSQPASIKWLFRILDLSDDGYLDRGELKMMIDSMLKNMSSLEGWSDYAADDIVDEIFDMLNPSTHDRISLNDMLNSRMAETALGVLIDYPSFLKYEIERLGIERGRERRERASSANDNEWKALLSVGQ</sequence>
<evidence type="ECO:0000256" key="3">
    <source>
        <dbReference type="ARBA" id="ARBA00022837"/>
    </source>
</evidence>
<dbReference type="GO" id="GO:0035303">
    <property type="term" value="P:regulation of dephosphorylation"/>
    <property type="evidence" value="ECO:0007669"/>
    <property type="project" value="InterPro"/>
</dbReference>
<dbReference type="PROSITE" id="PS00018">
    <property type="entry name" value="EF_HAND_1"/>
    <property type="match status" value="1"/>
</dbReference>
<dbReference type="EMBL" id="JAHQIW010004567">
    <property type="protein sequence ID" value="KAJ1362919.1"/>
    <property type="molecule type" value="Genomic_DNA"/>
</dbReference>
<proteinExistence type="predicted"/>
<dbReference type="PANTHER" id="PTHR12085">
    <property type="entry name" value="SERINE/THREONINE-PROTEIN PHOSPHATASE 2A REGULATORY SUBUNIT B'' SUBUNIT GAMMA"/>
    <property type="match status" value="1"/>
</dbReference>
<organism evidence="5 6">
    <name type="scientific">Parelaphostrongylus tenuis</name>
    <name type="common">Meningeal worm</name>
    <dbReference type="NCBI Taxonomy" id="148309"/>
    <lineage>
        <taxon>Eukaryota</taxon>
        <taxon>Metazoa</taxon>
        <taxon>Ecdysozoa</taxon>
        <taxon>Nematoda</taxon>
        <taxon>Chromadorea</taxon>
        <taxon>Rhabditida</taxon>
        <taxon>Rhabditina</taxon>
        <taxon>Rhabditomorpha</taxon>
        <taxon>Strongyloidea</taxon>
        <taxon>Metastrongylidae</taxon>
        <taxon>Parelaphostrongylus</taxon>
    </lineage>
</organism>
<gene>
    <name evidence="5" type="primary">PPP2R3C</name>
    <name evidence="5" type="ORF">KIN20_022644</name>
</gene>
<dbReference type="GO" id="GO:0030865">
    <property type="term" value="P:cortical cytoskeleton organization"/>
    <property type="evidence" value="ECO:0007669"/>
    <property type="project" value="TreeGrafter"/>
</dbReference>
<dbReference type="GO" id="GO:0005737">
    <property type="term" value="C:cytoplasm"/>
    <property type="evidence" value="ECO:0007669"/>
    <property type="project" value="UniProtKB-SubCell"/>
</dbReference>
<reference evidence="5" key="1">
    <citation type="submission" date="2021-06" db="EMBL/GenBank/DDBJ databases">
        <title>Parelaphostrongylus tenuis whole genome reference sequence.</title>
        <authorList>
            <person name="Garwood T.J."/>
            <person name="Larsen P.A."/>
            <person name="Fountain-Jones N.M."/>
            <person name="Garbe J.R."/>
            <person name="Macchietto M.G."/>
            <person name="Kania S.A."/>
            <person name="Gerhold R.W."/>
            <person name="Richards J.E."/>
            <person name="Wolf T.M."/>
        </authorList>
    </citation>
    <scope>NUCLEOTIDE SEQUENCE</scope>
    <source>
        <strain evidence="5">MNPRO001-30</strain>
        <tissue evidence="5">Meninges</tissue>
    </source>
</reference>
<dbReference type="InterPro" id="IPR011992">
    <property type="entry name" value="EF-hand-dom_pair"/>
</dbReference>
<feature type="domain" description="EF-hand" evidence="4">
    <location>
        <begin position="311"/>
        <end position="346"/>
    </location>
</feature>
<dbReference type="Gene3D" id="1.10.238.10">
    <property type="entry name" value="EF-hand"/>
    <property type="match status" value="1"/>
</dbReference>
<evidence type="ECO:0000313" key="6">
    <source>
        <dbReference type="Proteomes" id="UP001196413"/>
    </source>
</evidence>
<dbReference type="AlphaFoldDB" id="A0AAD5QVB8"/>